<proteinExistence type="predicted"/>
<keyword evidence="3" id="KW-1185">Reference proteome</keyword>
<evidence type="ECO:0000256" key="1">
    <source>
        <dbReference type="SAM" id="MobiDB-lite"/>
    </source>
</evidence>
<dbReference type="Proteomes" id="UP000827092">
    <property type="component" value="Unassembled WGS sequence"/>
</dbReference>
<evidence type="ECO:0000313" key="3">
    <source>
        <dbReference type="Proteomes" id="UP000827092"/>
    </source>
</evidence>
<protein>
    <submittedName>
        <fullName evidence="2">Uncharacterized protein</fullName>
    </submittedName>
</protein>
<accession>A0AAV6VY81</accession>
<evidence type="ECO:0000313" key="2">
    <source>
        <dbReference type="EMBL" id="KAG8201005.1"/>
    </source>
</evidence>
<feature type="region of interest" description="Disordered" evidence="1">
    <location>
        <begin position="1"/>
        <end position="21"/>
    </location>
</feature>
<dbReference type="AlphaFoldDB" id="A0AAV6VY81"/>
<reference evidence="2 3" key="1">
    <citation type="journal article" date="2022" name="Nat. Ecol. Evol.">
        <title>A masculinizing supergene underlies an exaggerated male reproductive morph in a spider.</title>
        <authorList>
            <person name="Hendrickx F."/>
            <person name="De Corte Z."/>
            <person name="Sonet G."/>
            <person name="Van Belleghem S.M."/>
            <person name="Kostlbacher S."/>
            <person name="Vangestel C."/>
        </authorList>
    </citation>
    <scope>NUCLEOTIDE SEQUENCE [LARGE SCALE GENOMIC DNA]</scope>
    <source>
        <strain evidence="2">W744_W776</strain>
    </source>
</reference>
<gene>
    <name evidence="2" type="ORF">JTE90_021467</name>
</gene>
<organism evidence="2 3">
    <name type="scientific">Oedothorax gibbosus</name>
    <dbReference type="NCBI Taxonomy" id="931172"/>
    <lineage>
        <taxon>Eukaryota</taxon>
        <taxon>Metazoa</taxon>
        <taxon>Ecdysozoa</taxon>
        <taxon>Arthropoda</taxon>
        <taxon>Chelicerata</taxon>
        <taxon>Arachnida</taxon>
        <taxon>Araneae</taxon>
        <taxon>Araneomorphae</taxon>
        <taxon>Entelegynae</taxon>
        <taxon>Araneoidea</taxon>
        <taxon>Linyphiidae</taxon>
        <taxon>Erigoninae</taxon>
        <taxon>Oedothorax</taxon>
    </lineage>
</organism>
<sequence>MKRSHRAGVGEDFYSQKAAPSPSKACHIQLNGIGCESYHMAPYVALPSLLAADYTRLLSKATALLVGECCGGGKRNSARLPEYTRAPCDLS</sequence>
<name>A0AAV6VY81_9ARAC</name>
<comment type="caution">
    <text evidence="2">The sequence shown here is derived from an EMBL/GenBank/DDBJ whole genome shotgun (WGS) entry which is preliminary data.</text>
</comment>
<dbReference type="EMBL" id="JAFNEN010000010">
    <property type="protein sequence ID" value="KAG8201005.1"/>
    <property type="molecule type" value="Genomic_DNA"/>
</dbReference>